<reference evidence="2 3" key="1">
    <citation type="submission" date="2018-02" db="EMBL/GenBank/DDBJ databases">
        <title>Complete genome sequencing of Faecalibacterium prausnitzii strains isolated from the human gut.</title>
        <authorList>
            <person name="Fitzgerald B.C."/>
            <person name="Shkoporov A.N."/>
            <person name="Ross P.R."/>
            <person name="Hill C."/>
        </authorList>
    </citation>
    <scope>NUCLEOTIDE SEQUENCE [LARGE SCALE GENOMIC DNA]</scope>
    <source>
        <strain evidence="2 3">APC942/8-14-2</strain>
    </source>
</reference>
<dbReference type="InterPro" id="IPR053154">
    <property type="entry name" value="c-di-AMP_regulator"/>
</dbReference>
<dbReference type="EMBL" id="PRKZ01000002">
    <property type="protein sequence ID" value="RAW51337.1"/>
    <property type="molecule type" value="Genomic_DNA"/>
</dbReference>
<organism evidence="2 3">
    <name type="scientific">Faecalibacterium prausnitzii</name>
    <dbReference type="NCBI Taxonomy" id="853"/>
    <lineage>
        <taxon>Bacteria</taxon>
        <taxon>Bacillati</taxon>
        <taxon>Bacillota</taxon>
        <taxon>Clostridia</taxon>
        <taxon>Eubacteriales</taxon>
        <taxon>Oscillospiraceae</taxon>
        <taxon>Faecalibacterium</taxon>
    </lineage>
</organism>
<feature type="transmembrane region" description="Helical" evidence="1">
    <location>
        <begin position="29"/>
        <end position="47"/>
    </location>
</feature>
<dbReference type="Pfam" id="PF07949">
    <property type="entry name" value="YbbR"/>
    <property type="match status" value="1"/>
</dbReference>
<dbReference type="Proteomes" id="UP000251634">
    <property type="component" value="Unassembled WGS sequence"/>
</dbReference>
<evidence type="ECO:0000256" key="1">
    <source>
        <dbReference type="SAM" id="Phobius"/>
    </source>
</evidence>
<sequence>MSTAPKKPDGTKPAIKPAGGMLNDRRIRLLLAIIGAIIAWMAVTIVVQPGTTKTISNVPVDFTYDSSAYTSRGLSIVSAPEKFVNLKLSGDGYTIGSLQASDFVVYPDWSSVRDSGEKNLRLQVRSQSTLLTGVSVSIEGGDNTVDVVFDVVEEKTLPITVTTNYLTIADGYILYGTDVSKETVTLSGPSTELSQVETCTAEVAHKGDLTEPVTLTTALRFYTRSGNEVKFEYTTLEEESVDVTLQVYKVATLPVEVSFINAPRDFDSSVLAYTLSKKTLNVAGPESQIDRLSALSVGTIDLSTFALDKVYEMPIELPTGIHLLDNLSSITVSFDSSKLETKTLNLPSSCVQVVNLPSSYQLTVETERLMNVTLCGPAGSLETLTPEQVVIEIDADDFSVAIGQQNIACRLYVPANGKIFALGSYMVQCKIESNVG</sequence>
<keyword evidence="1" id="KW-0472">Membrane</keyword>
<proteinExistence type="predicted"/>
<dbReference type="PANTHER" id="PTHR37804">
    <property type="entry name" value="CDAA REGULATORY PROTEIN CDAR"/>
    <property type="match status" value="1"/>
</dbReference>
<evidence type="ECO:0008006" key="4">
    <source>
        <dbReference type="Google" id="ProtNLM"/>
    </source>
</evidence>
<keyword evidence="1" id="KW-1133">Transmembrane helix</keyword>
<dbReference type="Gene3D" id="2.170.120.30">
    <property type="match status" value="2"/>
</dbReference>
<dbReference type="AlphaFoldDB" id="A0A329TNG2"/>
<protein>
    <recommendedName>
        <fullName evidence="4">YbbR-like protein</fullName>
    </recommendedName>
</protein>
<dbReference type="InterPro" id="IPR012505">
    <property type="entry name" value="YbbR"/>
</dbReference>
<dbReference type="RefSeq" id="WP_112115192.1">
    <property type="nucleotide sequence ID" value="NZ_PRKZ01000002.1"/>
</dbReference>
<comment type="caution">
    <text evidence="2">The sequence shown here is derived from an EMBL/GenBank/DDBJ whole genome shotgun (WGS) entry which is preliminary data.</text>
</comment>
<accession>A0A329TNG2</accession>
<dbReference type="Gene3D" id="2.170.120.40">
    <property type="entry name" value="YbbR-like domain"/>
    <property type="match status" value="2"/>
</dbReference>
<evidence type="ECO:0000313" key="3">
    <source>
        <dbReference type="Proteomes" id="UP000251634"/>
    </source>
</evidence>
<name>A0A329TNG2_9FIRM</name>
<keyword evidence="1" id="KW-0812">Transmembrane</keyword>
<dbReference type="PANTHER" id="PTHR37804:SF1">
    <property type="entry name" value="CDAA REGULATORY PROTEIN CDAR"/>
    <property type="match status" value="1"/>
</dbReference>
<evidence type="ECO:0000313" key="2">
    <source>
        <dbReference type="EMBL" id="RAW51337.1"/>
    </source>
</evidence>
<gene>
    <name evidence="2" type="ORF">C4N25_04930</name>
</gene>